<evidence type="ECO:0000313" key="2">
    <source>
        <dbReference type="Proteomes" id="UP000220828"/>
    </source>
</evidence>
<dbReference type="AlphaFoldDB" id="A0A2H3K8N4"/>
<dbReference type="Proteomes" id="UP000220828">
    <property type="component" value="Unassembled WGS sequence"/>
</dbReference>
<organism evidence="1 2">
    <name type="scientific">Flavobacterium branchiophilum</name>
    <dbReference type="NCBI Taxonomy" id="55197"/>
    <lineage>
        <taxon>Bacteria</taxon>
        <taxon>Pseudomonadati</taxon>
        <taxon>Bacteroidota</taxon>
        <taxon>Flavobacteriia</taxon>
        <taxon>Flavobacteriales</taxon>
        <taxon>Flavobacteriaceae</taxon>
        <taxon>Flavobacterium</taxon>
    </lineage>
</organism>
<accession>A0A2H3K8N4</accession>
<protein>
    <recommendedName>
        <fullName evidence="3">DUF4280 domain-containing protein</fullName>
    </recommendedName>
</protein>
<evidence type="ECO:0000313" key="1">
    <source>
        <dbReference type="EMBL" id="PDS22030.1"/>
    </source>
</evidence>
<evidence type="ECO:0008006" key="3">
    <source>
        <dbReference type="Google" id="ProtNLM"/>
    </source>
</evidence>
<sequence length="293" mass="34004">MQLGDWNDTGTSLIQDQPPLLLKSTIKCNYGGVDIVITDCGQKCEPEEIDVVGVPVPREEKVDVDFIVYPRIWLDDLENCNYGFDWNRDHDEVLPLRTKKKEELINNCVKGKNLFQEYYDSAKITIQNKDYYSPFLIMFENHGTVTNKEVILSLFIECKDFKKLKNNFLKMDYNSSLLEIGFTNDGINIISNKFNFEDKYFKDEYYSTSRNFREEGGKIKPKNITNYEPAYGEDILEISNLMIKCKKIIDKEEIINFLDKNNNKVGALIVKPNNTAIFSNRKCVLSKSKEKNS</sequence>
<proteinExistence type="predicted"/>
<dbReference type="RefSeq" id="WP_097554894.1">
    <property type="nucleotide sequence ID" value="NZ_PCMW01000121.1"/>
</dbReference>
<name>A0A2H3K8N4_9FLAO</name>
<dbReference type="EMBL" id="PCMW01000121">
    <property type="protein sequence ID" value="PDS22030.1"/>
    <property type="molecule type" value="Genomic_DNA"/>
</dbReference>
<reference evidence="1 2" key="1">
    <citation type="submission" date="2017-09" db="EMBL/GenBank/DDBJ databases">
        <title>Whole genomes of Flavobacteriaceae.</title>
        <authorList>
            <person name="Stine C."/>
            <person name="Li C."/>
            <person name="Tadesse D."/>
        </authorList>
    </citation>
    <scope>NUCLEOTIDE SEQUENCE [LARGE SCALE GENOMIC DNA]</scope>
    <source>
        <strain evidence="1 2">ATCC 35036</strain>
    </source>
</reference>
<gene>
    <name evidence="1" type="ORF">B0A77_14445</name>
</gene>
<comment type="caution">
    <text evidence="1">The sequence shown here is derived from an EMBL/GenBank/DDBJ whole genome shotgun (WGS) entry which is preliminary data.</text>
</comment>